<gene>
    <name evidence="2" type="primary">tnpA</name>
    <name evidence="2" type="ORF">HX001_01670</name>
</gene>
<organism evidence="2 3">
    <name type="scientific">Empedobacter brevis</name>
    <dbReference type="NCBI Taxonomy" id="247"/>
    <lineage>
        <taxon>Bacteria</taxon>
        <taxon>Pseudomonadati</taxon>
        <taxon>Bacteroidota</taxon>
        <taxon>Flavobacteriia</taxon>
        <taxon>Flavobacteriales</taxon>
        <taxon>Weeksellaceae</taxon>
        <taxon>Empedobacter</taxon>
    </lineage>
</organism>
<comment type="caution">
    <text evidence="2">The sequence shown here is derived from an EMBL/GenBank/DDBJ whole genome shotgun (WGS) entry which is preliminary data.</text>
</comment>
<dbReference type="PANTHER" id="PTHR33360:SF2">
    <property type="entry name" value="TRANSPOSASE FOR INSERTION SEQUENCE ELEMENT IS200"/>
    <property type="match status" value="1"/>
</dbReference>
<dbReference type="Proteomes" id="UP001170959">
    <property type="component" value="Unassembled WGS sequence"/>
</dbReference>
<name>A0AAJ1QBV6_9FLAO</name>
<evidence type="ECO:0000259" key="1">
    <source>
        <dbReference type="SMART" id="SM01321"/>
    </source>
</evidence>
<dbReference type="Pfam" id="PF01797">
    <property type="entry name" value="Y1_Tnp"/>
    <property type="match status" value="1"/>
</dbReference>
<proteinExistence type="predicted"/>
<dbReference type="AlphaFoldDB" id="A0AAJ1QBV6"/>
<evidence type="ECO:0000313" key="2">
    <source>
        <dbReference type="EMBL" id="MDM1071198.1"/>
    </source>
</evidence>
<reference evidence="2" key="2">
    <citation type="journal article" date="2022" name="Sci. Total Environ.">
        <title>Prevalence, transmission, and molecular epidemiology of tet(X)-positive bacteria among humans, animals, and environmental niches in China: An epidemiological, and genomic-based study.</title>
        <authorList>
            <person name="Dong N."/>
            <person name="Zeng Y."/>
            <person name="Cai C."/>
            <person name="Sun C."/>
            <person name="Lu J."/>
            <person name="Liu C."/>
            <person name="Zhou H."/>
            <person name="Sun Q."/>
            <person name="Shu L."/>
            <person name="Wang H."/>
            <person name="Wang Y."/>
            <person name="Wang S."/>
            <person name="Wu C."/>
            <person name="Chan E.W."/>
            <person name="Chen G."/>
            <person name="Shen Z."/>
            <person name="Chen S."/>
            <person name="Zhang R."/>
        </authorList>
    </citation>
    <scope>NUCLEOTIDE SEQUENCE</scope>
    <source>
        <strain evidence="2">R655-4</strain>
    </source>
</reference>
<accession>A0AAJ1QBV6</accession>
<dbReference type="GO" id="GO:0006313">
    <property type="term" value="P:DNA transposition"/>
    <property type="evidence" value="ECO:0007669"/>
    <property type="project" value="InterPro"/>
</dbReference>
<dbReference type="EMBL" id="JACAGJ010000001">
    <property type="protein sequence ID" value="MDM1071198.1"/>
    <property type="molecule type" value="Genomic_DNA"/>
</dbReference>
<protein>
    <submittedName>
        <fullName evidence="2">IS200/IS605 family transposase</fullName>
    </submittedName>
</protein>
<evidence type="ECO:0000313" key="3">
    <source>
        <dbReference type="Proteomes" id="UP001170959"/>
    </source>
</evidence>
<dbReference type="PANTHER" id="PTHR33360">
    <property type="entry name" value="TRANSPOSASE FOR INSERTION SEQUENCE ELEMENT IS200"/>
    <property type="match status" value="1"/>
</dbReference>
<dbReference type="RefSeq" id="WP_286491590.1">
    <property type="nucleotide sequence ID" value="NZ_JACAGJ010000001.1"/>
</dbReference>
<dbReference type="NCBIfam" id="NF033573">
    <property type="entry name" value="transpos_IS200"/>
    <property type="match status" value="1"/>
</dbReference>
<sequence>MSHSFHKILIHAIWSTKNRAAFIWPEIEAAVYQFMKEQFTNQDCLPLIINGIPDHVHCLFFMNPAKSIAEVIKQVKGSTSHYINQQNFMTEKFSWQTGYAAFSVSESVKNKIFEYIKNQKAHHRKITFEQEYQDFLAFYKPKF</sequence>
<dbReference type="GO" id="GO:0004803">
    <property type="term" value="F:transposase activity"/>
    <property type="evidence" value="ECO:0007669"/>
    <property type="project" value="InterPro"/>
</dbReference>
<dbReference type="SUPFAM" id="SSF143422">
    <property type="entry name" value="Transposase IS200-like"/>
    <property type="match status" value="1"/>
</dbReference>
<dbReference type="InterPro" id="IPR036515">
    <property type="entry name" value="Transposase_17_sf"/>
</dbReference>
<dbReference type="Gene3D" id="3.30.70.1290">
    <property type="entry name" value="Transposase IS200-like"/>
    <property type="match status" value="1"/>
</dbReference>
<dbReference type="GO" id="GO:0003677">
    <property type="term" value="F:DNA binding"/>
    <property type="evidence" value="ECO:0007669"/>
    <property type="project" value="InterPro"/>
</dbReference>
<feature type="domain" description="Transposase IS200-like" evidence="1">
    <location>
        <begin position="5"/>
        <end position="119"/>
    </location>
</feature>
<dbReference type="InterPro" id="IPR002686">
    <property type="entry name" value="Transposase_17"/>
</dbReference>
<dbReference type="SMART" id="SM01321">
    <property type="entry name" value="Y1_Tnp"/>
    <property type="match status" value="1"/>
</dbReference>
<reference evidence="2" key="1">
    <citation type="submission" date="2020-06" db="EMBL/GenBank/DDBJ databases">
        <authorList>
            <person name="Dong N."/>
        </authorList>
    </citation>
    <scope>NUCLEOTIDE SEQUENCE</scope>
    <source>
        <strain evidence="2">R655-4</strain>
    </source>
</reference>